<accession>A0A0C7P464</accession>
<feature type="transmembrane region" description="Helical" evidence="2">
    <location>
        <begin position="63"/>
        <end position="80"/>
    </location>
</feature>
<reference evidence="4" key="1">
    <citation type="submission" date="2014-11" db="EMBL/GenBank/DDBJ databases">
        <authorList>
            <person name="Wibberg D."/>
        </authorList>
    </citation>
    <scope>NUCLEOTIDE SEQUENCE [LARGE SCALE GENOMIC DNA]</scope>
    <source>
        <strain evidence="4">L3</strain>
    </source>
</reference>
<name>A0A0C7P464_DEFTU</name>
<dbReference type="KEGG" id="dtn:DTL3_1843"/>
<evidence type="ECO:0000256" key="1">
    <source>
        <dbReference type="SAM" id="Coils"/>
    </source>
</evidence>
<evidence type="ECO:0000313" key="3">
    <source>
        <dbReference type="EMBL" id="CEP79125.1"/>
    </source>
</evidence>
<keyword evidence="2" id="KW-0812">Transmembrane</keyword>
<feature type="transmembrane region" description="Helical" evidence="2">
    <location>
        <begin position="86"/>
        <end position="106"/>
    </location>
</feature>
<protein>
    <submittedName>
        <fullName evidence="3">Uncharacterized protein</fullName>
    </submittedName>
</protein>
<keyword evidence="2" id="KW-1133">Transmembrane helix</keyword>
<keyword evidence="4" id="KW-1185">Reference proteome</keyword>
<feature type="coiled-coil region" evidence="1">
    <location>
        <begin position="18"/>
        <end position="59"/>
    </location>
</feature>
<dbReference type="EMBL" id="LN824141">
    <property type="protein sequence ID" value="CEP79125.1"/>
    <property type="molecule type" value="Genomic_DNA"/>
</dbReference>
<dbReference type="AlphaFoldDB" id="A0A0C7P464"/>
<dbReference type="Proteomes" id="UP000032809">
    <property type="component" value="Chromosome I"/>
</dbReference>
<dbReference type="RefSeq" id="WP_045088448.1">
    <property type="nucleotide sequence ID" value="NZ_LN824141.1"/>
</dbReference>
<keyword evidence="2" id="KW-0472">Membrane</keyword>
<organism evidence="3 4">
    <name type="scientific">Defluviitoga tunisiensis</name>
    <dbReference type="NCBI Taxonomy" id="1006576"/>
    <lineage>
        <taxon>Bacteria</taxon>
        <taxon>Thermotogati</taxon>
        <taxon>Thermotogota</taxon>
        <taxon>Thermotogae</taxon>
        <taxon>Petrotogales</taxon>
        <taxon>Petrotogaceae</taxon>
        <taxon>Defluviitoga</taxon>
    </lineage>
</organism>
<sequence length="114" mass="13294">MQNKGEKDLKNLESEQISIQFNEKLESFKRELEQCKNSLENLEQNTLKLNSNLNKLAKYCKTLFWLLLGLIGCGIVFLTITPPVVIGLWIIFATFIIIIAIFYYLIKLTFKKFD</sequence>
<evidence type="ECO:0000313" key="4">
    <source>
        <dbReference type="Proteomes" id="UP000032809"/>
    </source>
</evidence>
<keyword evidence="1" id="KW-0175">Coiled coil</keyword>
<gene>
    <name evidence="3" type="ORF">DTL3_1843</name>
</gene>
<evidence type="ECO:0000256" key="2">
    <source>
        <dbReference type="SAM" id="Phobius"/>
    </source>
</evidence>
<proteinExistence type="predicted"/>
<dbReference type="HOGENOM" id="CLU_2116978_0_0_0"/>